<dbReference type="PANTHER" id="PTHR48081:SF3">
    <property type="entry name" value="ALPHA_BETA HYDROLASE FOLD-3 DOMAIN-CONTAINING PROTEIN"/>
    <property type="match status" value="1"/>
</dbReference>
<evidence type="ECO:0000313" key="3">
    <source>
        <dbReference type="EMBL" id="KAJ5116551.1"/>
    </source>
</evidence>
<organism evidence="3 4">
    <name type="scientific">Penicillium angulare</name>
    <dbReference type="NCBI Taxonomy" id="116970"/>
    <lineage>
        <taxon>Eukaryota</taxon>
        <taxon>Fungi</taxon>
        <taxon>Dikarya</taxon>
        <taxon>Ascomycota</taxon>
        <taxon>Pezizomycotina</taxon>
        <taxon>Eurotiomycetes</taxon>
        <taxon>Eurotiomycetidae</taxon>
        <taxon>Eurotiales</taxon>
        <taxon>Aspergillaceae</taxon>
        <taxon>Penicillium</taxon>
    </lineage>
</organism>
<proteinExistence type="predicted"/>
<comment type="caution">
    <text evidence="3">The sequence shown here is derived from an EMBL/GenBank/DDBJ whole genome shotgun (WGS) entry which is preliminary data.</text>
</comment>
<gene>
    <name evidence="3" type="ORF">N7456_000899</name>
</gene>
<accession>A0A9W9KSR6</accession>
<reference evidence="3" key="2">
    <citation type="journal article" date="2023" name="IMA Fungus">
        <title>Comparative genomic study of the Penicillium genus elucidates a diverse pangenome and 15 lateral gene transfer events.</title>
        <authorList>
            <person name="Petersen C."/>
            <person name="Sorensen T."/>
            <person name="Nielsen M.R."/>
            <person name="Sondergaard T.E."/>
            <person name="Sorensen J.L."/>
            <person name="Fitzpatrick D.A."/>
            <person name="Frisvad J.C."/>
            <person name="Nielsen K.L."/>
        </authorList>
    </citation>
    <scope>NUCLEOTIDE SEQUENCE</scope>
    <source>
        <strain evidence="3">IBT 30069</strain>
    </source>
</reference>
<dbReference type="SUPFAM" id="SSF53474">
    <property type="entry name" value="alpha/beta-Hydrolases"/>
    <property type="match status" value="1"/>
</dbReference>
<keyword evidence="4" id="KW-1185">Reference proteome</keyword>
<dbReference type="InterPro" id="IPR029058">
    <property type="entry name" value="AB_hydrolase_fold"/>
</dbReference>
<dbReference type="InterPro" id="IPR050300">
    <property type="entry name" value="GDXG_lipolytic_enzyme"/>
</dbReference>
<sequence length="325" mass="35882">MTSIPGATFGQKFNNVNVIQLNYKTVGSHNIRADVIIPKSLPAGPRPVITRVHGGGLTGGDSMFSPMFSAWLPELAETHGAIIISPNYRLMPEATGVQILEDMDDFWTWLHSDTLRDILASHNVELDLDRVITAGESAGGLLSLYLTFTYPDQIRAATTAYPLLSWDEPAILLDHPNPTAPESFIDEYIAKMQPGEYVSADIDYQRGHLSSVIHQHKRGPALYTRDSENTAYADTMFQLPRLDHPDVKLPPGGLLIIHGVEDRAVLVEASHRFVDKARKALKSKQGGDKISLCLRPGAHGFDVNSSLKEQWLTDALAPVLKDWLE</sequence>
<dbReference type="AlphaFoldDB" id="A0A9W9KSR6"/>
<dbReference type="PANTHER" id="PTHR48081">
    <property type="entry name" value="AB HYDROLASE SUPERFAMILY PROTEIN C4A8.06C"/>
    <property type="match status" value="1"/>
</dbReference>
<dbReference type="GO" id="GO:0072330">
    <property type="term" value="P:monocarboxylic acid biosynthetic process"/>
    <property type="evidence" value="ECO:0007669"/>
    <property type="project" value="UniProtKB-ARBA"/>
</dbReference>
<dbReference type="Gene3D" id="3.40.50.1820">
    <property type="entry name" value="alpha/beta hydrolase"/>
    <property type="match status" value="1"/>
</dbReference>
<keyword evidence="1" id="KW-0378">Hydrolase</keyword>
<evidence type="ECO:0000313" key="4">
    <source>
        <dbReference type="Proteomes" id="UP001149165"/>
    </source>
</evidence>
<dbReference type="OrthoDB" id="19653at2759"/>
<protein>
    <recommendedName>
        <fullName evidence="2">Alpha/beta hydrolase fold-3 domain-containing protein</fullName>
    </recommendedName>
</protein>
<dbReference type="EMBL" id="JAPQKH010000001">
    <property type="protein sequence ID" value="KAJ5116551.1"/>
    <property type="molecule type" value="Genomic_DNA"/>
</dbReference>
<name>A0A9W9KSR6_9EURO</name>
<dbReference type="Pfam" id="PF07859">
    <property type="entry name" value="Abhydrolase_3"/>
    <property type="match status" value="1"/>
</dbReference>
<evidence type="ECO:0000256" key="1">
    <source>
        <dbReference type="ARBA" id="ARBA00022801"/>
    </source>
</evidence>
<dbReference type="GO" id="GO:0017000">
    <property type="term" value="P:antibiotic biosynthetic process"/>
    <property type="evidence" value="ECO:0007669"/>
    <property type="project" value="UniProtKB-ARBA"/>
</dbReference>
<feature type="domain" description="Alpha/beta hydrolase fold-3" evidence="2">
    <location>
        <begin position="52"/>
        <end position="166"/>
    </location>
</feature>
<dbReference type="InterPro" id="IPR013094">
    <property type="entry name" value="AB_hydrolase_3"/>
</dbReference>
<dbReference type="GO" id="GO:0016787">
    <property type="term" value="F:hydrolase activity"/>
    <property type="evidence" value="ECO:0007669"/>
    <property type="project" value="UniProtKB-KW"/>
</dbReference>
<dbReference type="Proteomes" id="UP001149165">
    <property type="component" value="Unassembled WGS sequence"/>
</dbReference>
<reference evidence="3" key="1">
    <citation type="submission" date="2022-11" db="EMBL/GenBank/DDBJ databases">
        <authorList>
            <person name="Petersen C."/>
        </authorList>
    </citation>
    <scope>NUCLEOTIDE SEQUENCE</scope>
    <source>
        <strain evidence="3">IBT 30069</strain>
    </source>
</reference>
<evidence type="ECO:0000259" key="2">
    <source>
        <dbReference type="Pfam" id="PF07859"/>
    </source>
</evidence>